<evidence type="ECO:0000313" key="2">
    <source>
        <dbReference type="EMBL" id="EDM46577.1"/>
    </source>
</evidence>
<dbReference type="EMBL" id="ABCP01000035">
    <property type="protein sequence ID" value="EDM46577.1"/>
    <property type="molecule type" value="Genomic_DNA"/>
</dbReference>
<comment type="caution">
    <text evidence="2">The sequence shown here is derived from an EMBL/GenBank/DDBJ whole genome shotgun (WGS) entry which is preliminary data.</text>
</comment>
<evidence type="ECO:0008006" key="4">
    <source>
        <dbReference type="Google" id="ProtNLM"/>
    </source>
</evidence>
<dbReference type="STRING" id="443152.MDG893_12288"/>
<evidence type="ECO:0000313" key="3">
    <source>
        <dbReference type="Proteomes" id="UP000005856"/>
    </source>
</evidence>
<keyword evidence="3" id="KW-1185">Reference proteome</keyword>
<sequence>MVAAMKRLLPLSVALFTLALAGCGEESDKSPVDGRDFDAEGYSEPEPYTGRVIDGYLRNARVWLDMDGDSQYTPGPMTFENSAGTEITLLDGEPTALTGEGGVFSLDTAELVQDPSISPDIDPRNFPLFAVVLPGQTTEQTRIGEVVLEDAYLLSAPPGVRNVTPLSHLVRQRRLIGLQDLSVISTDLSDALGNVNLVSNYIRSGDHRAHAYARAFARFMASQFPPEYANLLRNGDGRERYLSEEAVYLMGVSFARNALEVVQVVDAAASQGNYENINIDELALPEVPIELDDPVILERQTVLARGEGSELPATMSNLSVSAELEFDYSEDGRLTAVTANGCMMPSMREMARLINARGKIADTDVQWMPSISLSQESASYHEVEGADERLTFNWQDRTATFETTTTCHPGLAASSALGGPPAIRYEWTMVDARVESLTATSDSKTEVLRPDYQFANDAFFGFTRSVDGVDEEIVALTSSVQPCEGDIDPEDLDAAQVVSARQPFTVTGSITLPDEFTSPALEFDTRNDRFRPLRFGFLDEEMSSTPGVSNTEGFDWAFYYPFDNSSEFVADQPNLINIAYLNRHGGSRACGREFERAPSAAYARVNYTYQRLSEYLSGLVE</sequence>
<protein>
    <recommendedName>
        <fullName evidence="4">Lipoprotein</fullName>
    </recommendedName>
</protein>
<dbReference type="AlphaFoldDB" id="A6F3T8"/>
<organism evidence="2 3">
    <name type="scientific">Marinobacter algicola DG893</name>
    <dbReference type="NCBI Taxonomy" id="443152"/>
    <lineage>
        <taxon>Bacteria</taxon>
        <taxon>Pseudomonadati</taxon>
        <taxon>Pseudomonadota</taxon>
        <taxon>Gammaproteobacteria</taxon>
        <taxon>Pseudomonadales</taxon>
        <taxon>Marinobacteraceae</taxon>
        <taxon>Marinobacter</taxon>
    </lineage>
</organism>
<reference evidence="2 3" key="1">
    <citation type="submission" date="2007-06" db="EMBL/GenBank/DDBJ databases">
        <authorList>
            <person name="Green D."/>
            <person name="Ferriera S."/>
            <person name="Johnson J."/>
            <person name="Kravitz S."/>
            <person name="Beeson K."/>
            <person name="Sutton G."/>
            <person name="Rogers Y.-H."/>
            <person name="Friedman R."/>
            <person name="Frazier M."/>
            <person name="Venter J.C."/>
        </authorList>
    </citation>
    <scope>NUCLEOTIDE SEQUENCE [LARGE SCALE GENOMIC DNA]</scope>
    <source>
        <strain evidence="2 3">DG893</strain>
    </source>
</reference>
<dbReference type="PROSITE" id="PS51257">
    <property type="entry name" value="PROKAR_LIPOPROTEIN"/>
    <property type="match status" value="1"/>
</dbReference>
<keyword evidence="1" id="KW-0732">Signal</keyword>
<feature type="signal peptide" evidence="1">
    <location>
        <begin position="1"/>
        <end position="21"/>
    </location>
</feature>
<dbReference type="Proteomes" id="UP000005856">
    <property type="component" value="Unassembled WGS sequence"/>
</dbReference>
<accession>A6F3T8</accession>
<name>A6F3T8_9GAMM</name>
<feature type="chain" id="PRO_5002696044" description="Lipoprotein" evidence="1">
    <location>
        <begin position="22"/>
        <end position="621"/>
    </location>
</feature>
<dbReference type="eggNOG" id="COG3209">
    <property type="taxonomic scope" value="Bacteria"/>
</dbReference>
<gene>
    <name evidence="2" type="ORF">MDG893_12288</name>
</gene>
<proteinExistence type="predicted"/>
<evidence type="ECO:0000256" key="1">
    <source>
        <dbReference type="SAM" id="SignalP"/>
    </source>
</evidence>